<proteinExistence type="predicted"/>
<dbReference type="Proteomes" id="UP001046870">
    <property type="component" value="Chromosome 10"/>
</dbReference>
<organism evidence="2 3">
    <name type="scientific">Megalops atlanticus</name>
    <name type="common">Tarpon</name>
    <name type="synonym">Clupea gigantea</name>
    <dbReference type="NCBI Taxonomy" id="7932"/>
    <lineage>
        <taxon>Eukaryota</taxon>
        <taxon>Metazoa</taxon>
        <taxon>Chordata</taxon>
        <taxon>Craniata</taxon>
        <taxon>Vertebrata</taxon>
        <taxon>Euteleostomi</taxon>
        <taxon>Actinopterygii</taxon>
        <taxon>Neopterygii</taxon>
        <taxon>Teleostei</taxon>
        <taxon>Elopiformes</taxon>
        <taxon>Megalopidae</taxon>
        <taxon>Megalops</taxon>
    </lineage>
</organism>
<gene>
    <name evidence="2" type="ORF">MATL_G00135170</name>
</gene>
<accession>A0A9D3TAU3</accession>
<keyword evidence="3" id="KW-1185">Reference proteome</keyword>
<evidence type="ECO:0008006" key="4">
    <source>
        <dbReference type="Google" id="ProtNLM"/>
    </source>
</evidence>
<protein>
    <recommendedName>
        <fullName evidence="4">Inversin</fullName>
    </recommendedName>
</protein>
<dbReference type="AlphaFoldDB" id="A0A9D3TAU3"/>
<evidence type="ECO:0000256" key="1">
    <source>
        <dbReference type="SAM" id="MobiDB-lite"/>
    </source>
</evidence>
<dbReference type="OrthoDB" id="20872at2759"/>
<reference evidence="2" key="1">
    <citation type="submission" date="2021-01" db="EMBL/GenBank/DDBJ databases">
        <authorList>
            <person name="Zahm M."/>
            <person name="Roques C."/>
            <person name="Cabau C."/>
            <person name="Klopp C."/>
            <person name="Donnadieu C."/>
            <person name="Jouanno E."/>
            <person name="Lampietro C."/>
            <person name="Louis A."/>
            <person name="Herpin A."/>
            <person name="Echchiki A."/>
            <person name="Berthelot C."/>
            <person name="Parey E."/>
            <person name="Roest-Crollius H."/>
            <person name="Braasch I."/>
            <person name="Postlethwait J."/>
            <person name="Bobe J."/>
            <person name="Montfort J."/>
            <person name="Bouchez O."/>
            <person name="Begum T."/>
            <person name="Mejri S."/>
            <person name="Adams A."/>
            <person name="Chen W.-J."/>
            <person name="Guiguen Y."/>
        </authorList>
    </citation>
    <scope>NUCLEOTIDE SEQUENCE</scope>
    <source>
        <strain evidence="2">YG-15Mar2019-1</strain>
        <tissue evidence="2">Brain</tissue>
    </source>
</reference>
<comment type="caution">
    <text evidence="2">The sequence shown here is derived from an EMBL/GenBank/DDBJ whole genome shotgun (WGS) entry which is preliminary data.</text>
</comment>
<name>A0A9D3TAU3_MEGAT</name>
<feature type="region of interest" description="Disordered" evidence="1">
    <location>
        <begin position="1"/>
        <end position="23"/>
    </location>
</feature>
<evidence type="ECO:0000313" key="2">
    <source>
        <dbReference type="EMBL" id="KAG7470028.1"/>
    </source>
</evidence>
<evidence type="ECO:0000313" key="3">
    <source>
        <dbReference type="Proteomes" id="UP001046870"/>
    </source>
</evidence>
<dbReference type="EMBL" id="JAFDVH010000010">
    <property type="protein sequence ID" value="KAG7470028.1"/>
    <property type="molecule type" value="Genomic_DNA"/>
</dbReference>
<sequence length="79" mass="8372">MATLLPPCSSDPASPGSTPLGSQVHAAAVNGDRSALHRLIAAETLRDREDQFGRTPLMYCVLADLVLPSAESRGLRQQS</sequence>
<feature type="compositionally biased region" description="Polar residues" evidence="1">
    <location>
        <begin position="11"/>
        <end position="21"/>
    </location>
</feature>